<evidence type="ECO:0000256" key="8">
    <source>
        <dbReference type="SAM" id="Phobius"/>
    </source>
</evidence>
<dbReference type="PANTHER" id="PTHR33908">
    <property type="entry name" value="MANNOSYLTRANSFERASE YKCB-RELATED"/>
    <property type="match status" value="1"/>
</dbReference>
<comment type="caution">
    <text evidence="9">The sequence shown here is derived from an EMBL/GenBank/DDBJ whole genome shotgun (WGS) entry which is preliminary data.</text>
</comment>
<evidence type="ECO:0000256" key="5">
    <source>
        <dbReference type="ARBA" id="ARBA00022692"/>
    </source>
</evidence>
<dbReference type="GO" id="GO:0005886">
    <property type="term" value="C:plasma membrane"/>
    <property type="evidence" value="ECO:0007669"/>
    <property type="project" value="UniProtKB-SubCell"/>
</dbReference>
<feature type="transmembrane region" description="Helical" evidence="8">
    <location>
        <begin position="171"/>
        <end position="198"/>
    </location>
</feature>
<protein>
    <submittedName>
        <fullName evidence="9">Uncharacterized protein</fullName>
    </submittedName>
</protein>
<feature type="transmembrane region" description="Helical" evidence="8">
    <location>
        <begin position="142"/>
        <end position="159"/>
    </location>
</feature>
<dbReference type="Proteomes" id="UP000018688">
    <property type="component" value="Unassembled WGS sequence"/>
</dbReference>
<dbReference type="STRING" id="1357399.HMPREF2087_00777"/>
<organism evidence="9 10">
    <name type="scientific">Helicobacter canis NCTC 12740</name>
    <dbReference type="NCBI Taxonomy" id="1357399"/>
    <lineage>
        <taxon>Bacteria</taxon>
        <taxon>Pseudomonadati</taxon>
        <taxon>Campylobacterota</taxon>
        <taxon>Epsilonproteobacteria</taxon>
        <taxon>Campylobacterales</taxon>
        <taxon>Helicobacteraceae</taxon>
        <taxon>Helicobacter</taxon>
    </lineage>
</organism>
<feature type="transmembrane region" description="Helical" evidence="8">
    <location>
        <begin position="12"/>
        <end position="36"/>
    </location>
</feature>
<comment type="subcellular location">
    <subcellularLocation>
        <location evidence="1">Cell membrane</location>
        <topology evidence="1">Multi-pass membrane protein</topology>
    </subcellularLocation>
</comment>
<dbReference type="PATRIC" id="fig|1357399.3.peg.811"/>
<feature type="transmembrane region" description="Helical" evidence="8">
    <location>
        <begin position="330"/>
        <end position="349"/>
    </location>
</feature>
<feature type="transmembrane region" description="Helical" evidence="8">
    <location>
        <begin position="355"/>
        <end position="373"/>
    </location>
</feature>
<dbReference type="OrthoDB" id="5330093at2"/>
<dbReference type="AlphaFoldDB" id="V8CKD1"/>
<evidence type="ECO:0000256" key="1">
    <source>
        <dbReference type="ARBA" id="ARBA00004651"/>
    </source>
</evidence>
<evidence type="ECO:0000256" key="2">
    <source>
        <dbReference type="ARBA" id="ARBA00022475"/>
    </source>
</evidence>
<feature type="transmembrane region" description="Helical" evidence="8">
    <location>
        <begin position="298"/>
        <end position="318"/>
    </location>
</feature>
<feature type="transmembrane region" description="Helical" evidence="8">
    <location>
        <begin position="89"/>
        <end position="109"/>
    </location>
</feature>
<dbReference type="RefSeq" id="WP_023929705.1">
    <property type="nucleotide sequence ID" value="NZ_KI669458.1"/>
</dbReference>
<sequence length="509" mass="58005">MKISKNISANSVLWTYLAIMVLALGVLARIYCYVWHKDLWLDEAMLAFSMYGISFKELFFAPLPFTQAAPVGVLLVSKVLGAAFGYSEWVLYFLPFICGLGTLILAYMIGKRLFSPFGCFVFILLAVGNMGLLHYTTEFKQYGIEAFCSFLMIYIYIYSRLEQRSKPLYLSLSIIACSLFAYTALFLGAALYLALLIQHRREILSFLREHFLYFLLLGGFVALYYLLYIRYQRVDGFYTYWQSFFLPHSLSAYPAFIKDTLLGVLEGFTPFIKPQAVPVYILMGLLGLAIAYKQARFIFTLCICALLVWVTLSLCRIYPFGHSGVIGGRLSLYMTPVFNLLCCYFLVFMYSRWKWAGIALVAGILAVTLLRYGKIYPHWHYIQQTHALTATLQAQAKGDDLVAIYRASKPAFMYYSFLDGYGIADTQSPKGAQAPYTGVRFTIFDKDLTQLKQTLRQAESKRAFLLISHYEEEWLQDLRATLLRLDSSAQFIQGTGGWGSYLIVLNLAP</sequence>
<evidence type="ECO:0000256" key="6">
    <source>
        <dbReference type="ARBA" id="ARBA00022989"/>
    </source>
</evidence>
<dbReference type="GO" id="GO:0016763">
    <property type="term" value="F:pentosyltransferase activity"/>
    <property type="evidence" value="ECO:0007669"/>
    <property type="project" value="TreeGrafter"/>
</dbReference>
<feature type="transmembrane region" description="Helical" evidence="8">
    <location>
        <begin position="210"/>
        <end position="231"/>
    </location>
</feature>
<keyword evidence="2" id="KW-1003">Cell membrane</keyword>
<keyword evidence="10" id="KW-1185">Reference proteome</keyword>
<dbReference type="PANTHER" id="PTHR33908:SF11">
    <property type="entry name" value="MEMBRANE PROTEIN"/>
    <property type="match status" value="1"/>
</dbReference>
<proteinExistence type="predicted"/>
<keyword evidence="3" id="KW-0328">Glycosyltransferase</keyword>
<keyword evidence="7 8" id="KW-0472">Membrane</keyword>
<keyword evidence="4" id="KW-0808">Transferase</keyword>
<keyword evidence="6 8" id="KW-1133">Transmembrane helix</keyword>
<dbReference type="eggNOG" id="COG1807">
    <property type="taxonomic scope" value="Bacteria"/>
</dbReference>
<evidence type="ECO:0000256" key="3">
    <source>
        <dbReference type="ARBA" id="ARBA00022676"/>
    </source>
</evidence>
<feature type="transmembrane region" description="Helical" evidence="8">
    <location>
        <begin position="58"/>
        <end position="77"/>
    </location>
</feature>
<evidence type="ECO:0000313" key="10">
    <source>
        <dbReference type="Proteomes" id="UP000018688"/>
    </source>
</evidence>
<gene>
    <name evidence="9" type="ORF">HMPREF2087_00777</name>
</gene>
<dbReference type="EMBL" id="AZJJ01000001">
    <property type="protein sequence ID" value="ETD27853.1"/>
    <property type="molecule type" value="Genomic_DNA"/>
</dbReference>
<dbReference type="GO" id="GO:0009103">
    <property type="term" value="P:lipopolysaccharide biosynthetic process"/>
    <property type="evidence" value="ECO:0007669"/>
    <property type="project" value="UniProtKB-ARBA"/>
</dbReference>
<evidence type="ECO:0000313" key="9">
    <source>
        <dbReference type="EMBL" id="ETD27853.1"/>
    </source>
</evidence>
<feature type="transmembrane region" description="Helical" evidence="8">
    <location>
        <begin position="115"/>
        <end position="135"/>
    </location>
</feature>
<evidence type="ECO:0000256" key="4">
    <source>
        <dbReference type="ARBA" id="ARBA00022679"/>
    </source>
</evidence>
<reference evidence="9 10" key="1">
    <citation type="submission" date="2013-10" db="EMBL/GenBank/DDBJ databases">
        <title>The Genome Sequence of Helicobacter canis NCTC 12740.</title>
        <authorList>
            <consortium name="The Broad Institute Genomics Platform"/>
            <person name="Earl A."/>
            <person name="Fox J.G."/>
            <person name="Shen Z."/>
            <person name="Young S.K."/>
            <person name="Zeng Q."/>
            <person name="Gargeya S."/>
            <person name="Fitzgerald M."/>
            <person name="Abouelleil A."/>
            <person name="Alvarado L."/>
            <person name="Chapman S.B."/>
            <person name="Gainer-Dewar J."/>
            <person name="Goldberg J."/>
            <person name="Griggs A."/>
            <person name="Gujja S."/>
            <person name="Hansen M."/>
            <person name="Howarth C."/>
            <person name="Imamovic A."/>
            <person name="Ireland A."/>
            <person name="Larimer J."/>
            <person name="McCowan C."/>
            <person name="Murphy C."/>
            <person name="Pearson M."/>
            <person name="Poon T.W."/>
            <person name="Priest M."/>
            <person name="Roberts A."/>
            <person name="Saif S."/>
            <person name="Shea T."/>
            <person name="Sykes S."/>
            <person name="Wortman J."/>
            <person name="Nusbaum C."/>
            <person name="Birren B."/>
        </authorList>
    </citation>
    <scope>NUCLEOTIDE SEQUENCE [LARGE SCALE GENOMIC DNA]</scope>
    <source>
        <strain evidence="9 10">NCTC 12740</strain>
    </source>
</reference>
<name>V8CKD1_9HELI</name>
<evidence type="ECO:0000256" key="7">
    <source>
        <dbReference type="ARBA" id="ARBA00023136"/>
    </source>
</evidence>
<dbReference type="HOGENOM" id="CLU_535031_0_0_7"/>
<feature type="transmembrane region" description="Helical" evidence="8">
    <location>
        <begin position="276"/>
        <end position="292"/>
    </location>
</feature>
<keyword evidence="5 8" id="KW-0812">Transmembrane</keyword>
<dbReference type="InterPro" id="IPR050297">
    <property type="entry name" value="LipidA_mod_glycosyltrf_83"/>
</dbReference>
<accession>V8CKD1</accession>